<dbReference type="AlphaFoldDB" id="A0AAD4N890"/>
<comment type="caution">
    <text evidence="6">The sequence shown here is derived from an EMBL/GenBank/DDBJ whole genome shotgun (WGS) entry which is preliminary data.</text>
</comment>
<accession>A0AAD4N890</accession>
<organism evidence="6 7">
    <name type="scientific">Ditylenchus destructor</name>
    <dbReference type="NCBI Taxonomy" id="166010"/>
    <lineage>
        <taxon>Eukaryota</taxon>
        <taxon>Metazoa</taxon>
        <taxon>Ecdysozoa</taxon>
        <taxon>Nematoda</taxon>
        <taxon>Chromadorea</taxon>
        <taxon>Rhabditida</taxon>
        <taxon>Tylenchina</taxon>
        <taxon>Tylenchomorpha</taxon>
        <taxon>Sphaerularioidea</taxon>
        <taxon>Anguinidae</taxon>
        <taxon>Anguininae</taxon>
        <taxon>Ditylenchus</taxon>
    </lineage>
</organism>
<dbReference type="PANTHER" id="PTHR23360">
    <property type="entry name" value="G-PROTEIN COUPLED RECEPTORS FAMILY 1 PROFILE DOMAIN-CONTAINING PROTEIN-RELATED"/>
    <property type="match status" value="1"/>
</dbReference>
<name>A0AAD4N890_9BILA</name>
<dbReference type="InterPro" id="IPR019424">
    <property type="entry name" value="7TM_GPCR_Srsx"/>
</dbReference>
<dbReference type="Gene3D" id="1.20.1070.10">
    <property type="entry name" value="Rhodopsin 7-helix transmembrane proteins"/>
    <property type="match status" value="1"/>
</dbReference>
<comment type="subcellular location">
    <subcellularLocation>
        <location evidence="1">Membrane</location>
    </subcellularLocation>
</comment>
<evidence type="ECO:0000256" key="2">
    <source>
        <dbReference type="ARBA" id="ARBA00022692"/>
    </source>
</evidence>
<evidence type="ECO:0000313" key="6">
    <source>
        <dbReference type="EMBL" id="KAI1718246.1"/>
    </source>
</evidence>
<keyword evidence="7" id="KW-1185">Reference proteome</keyword>
<evidence type="ECO:0000256" key="3">
    <source>
        <dbReference type="ARBA" id="ARBA00022989"/>
    </source>
</evidence>
<dbReference type="Pfam" id="PF10320">
    <property type="entry name" value="7TM_GPCR_Srsx"/>
    <property type="match status" value="1"/>
</dbReference>
<dbReference type="InterPro" id="IPR047130">
    <property type="entry name" value="7TM_GPCR_Srsx_nematod"/>
</dbReference>
<evidence type="ECO:0000256" key="4">
    <source>
        <dbReference type="ARBA" id="ARBA00023136"/>
    </source>
</evidence>
<feature type="transmembrane region" description="Helical" evidence="5">
    <location>
        <begin position="126"/>
        <end position="149"/>
    </location>
</feature>
<keyword evidence="2 5" id="KW-0812">Transmembrane</keyword>
<gene>
    <name evidence="6" type="ORF">DdX_06666</name>
</gene>
<dbReference type="Proteomes" id="UP001201812">
    <property type="component" value="Unassembled WGS sequence"/>
</dbReference>
<protein>
    <submittedName>
        <fullName evidence="6">Serpentine type 7TM GPCR chemoreceptor srsx domain-containing protein</fullName>
    </submittedName>
</protein>
<proteinExistence type="predicted"/>
<reference evidence="6" key="1">
    <citation type="submission" date="2022-01" db="EMBL/GenBank/DDBJ databases">
        <title>Genome Sequence Resource for Two Populations of Ditylenchus destructor, the Migratory Endoparasitic Phytonematode.</title>
        <authorList>
            <person name="Zhang H."/>
            <person name="Lin R."/>
            <person name="Xie B."/>
        </authorList>
    </citation>
    <scope>NUCLEOTIDE SEQUENCE</scope>
    <source>
        <strain evidence="6">BazhouSP</strain>
    </source>
</reference>
<sequence length="194" mass="22542">MGVNMMITVNVLIGFDRLLCVLFPSCMVVCSTIDCYSIEINELYYRNSVALNIAVLIIYCFVWLCIWRRSSRVHTTDEFLPSMQRDRRIFKTLTAIMSFVFFGWVINCLMRVVFSYVKIDSVTLWYVSSMGSALANITAASNAPLLYIFSQEYRKVFRSQFLSIRSKICDKYDRTEVTTVSRIPSDTVTDRRSR</sequence>
<feature type="transmembrane region" description="Helical" evidence="5">
    <location>
        <begin position="48"/>
        <end position="67"/>
    </location>
</feature>
<dbReference type="GO" id="GO:0016020">
    <property type="term" value="C:membrane"/>
    <property type="evidence" value="ECO:0007669"/>
    <property type="project" value="UniProtKB-SubCell"/>
</dbReference>
<evidence type="ECO:0000256" key="1">
    <source>
        <dbReference type="ARBA" id="ARBA00004370"/>
    </source>
</evidence>
<keyword evidence="3 5" id="KW-1133">Transmembrane helix</keyword>
<dbReference type="SUPFAM" id="SSF81321">
    <property type="entry name" value="Family A G protein-coupled receptor-like"/>
    <property type="match status" value="1"/>
</dbReference>
<dbReference type="InterPro" id="IPR000276">
    <property type="entry name" value="GPCR_Rhodpsn"/>
</dbReference>
<dbReference type="EMBL" id="JAKKPZ010000008">
    <property type="protein sequence ID" value="KAI1718246.1"/>
    <property type="molecule type" value="Genomic_DNA"/>
</dbReference>
<keyword evidence="4 5" id="KW-0472">Membrane</keyword>
<evidence type="ECO:0000256" key="5">
    <source>
        <dbReference type="SAM" id="Phobius"/>
    </source>
</evidence>
<evidence type="ECO:0000313" key="7">
    <source>
        <dbReference type="Proteomes" id="UP001201812"/>
    </source>
</evidence>
<dbReference type="SMART" id="SM01381">
    <property type="entry name" value="7TM_GPCR_Srsx"/>
    <property type="match status" value="1"/>
</dbReference>
<feature type="transmembrane region" description="Helical" evidence="5">
    <location>
        <begin position="88"/>
        <end position="106"/>
    </location>
</feature>
<dbReference type="GO" id="GO:0004930">
    <property type="term" value="F:G protein-coupled receptor activity"/>
    <property type="evidence" value="ECO:0007669"/>
    <property type="project" value="InterPro"/>
</dbReference>